<feature type="compositionally biased region" description="Polar residues" evidence="6">
    <location>
        <begin position="576"/>
        <end position="588"/>
    </location>
</feature>
<gene>
    <name evidence="8" type="ORF">JTE90_002359</name>
</gene>
<organism evidence="8 9">
    <name type="scientific">Oedothorax gibbosus</name>
    <dbReference type="NCBI Taxonomy" id="931172"/>
    <lineage>
        <taxon>Eukaryota</taxon>
        <taxon>Metazoa</taxon>
        <taxon>Ecdysozoa</taxon>
        <taxon>Arthropoda</taxon>
        <taxon>Chelicerata</taxon>
        <taxon>Arachnida</taxon>
        <taxon>Araneae</taxon>
        <taxon>Araneomorphae</taxon>
        <taxon>Entelegynae</taxon>
        <taxon>Araneoidea</taxon>
        <taxon>Linyphiidae</taxon>
        <taxon>Erigoninae</taxon>
        <taxon>Oedothorax</taxon>
    </lineage>
</organism>
<keyword evidence="3" id="KW-0227">DNA damage</keyword>
<dbReference type="Pfam" id="PF21787">
    <property type="entry name" value="TNP-like_RNaseH_N"/>
    <property type="match status" value="1"/>
</dbReference>
<name>A0AAV6ULE7_9ARAC</name>
<comment type="similarity">
    <text evidence="1">Belongs to the DNA mismatch repair MutS family.</text>
</comment>
<dbReference type="InterPro" id="IPR048366">
    <property type="entry name" value="TNP-like_GBD"/>
</dbReference>
<sequence>MSRGIHRSKFCSGTVTKGSRCIRCRCLRCCLLNKTRRSRAKTRKPVRNHARKLKARVKSNKLLQQKVIKLKALASKPKTKHFNIQTLPAKQRLAVAECIKLSKRKSKGMIYGKQWVLEAIIMKIKSPRLYQHLRLNKILPLPSRNCLNKYLKEYKTGFGFNEKVLQCLREKDISFEEYQKHGALLFVEMKLSENFSVKGSGQVEGFCGYGEFTPKVLKNKPCDHGKVLLFQPFLGDWVQIVGVFATAGNMSGGELARILLEAILNVERAGLFVDCVVGDGASWNRTMWREFGIGVASNGEIKHKVLHPNDEGTSNSRYLHFLSDFPHLLKCIRNTLLDKGGFMLPEGEVRIEMKAACKSDKHALALRVPKVHAVHFTPNNFEKMRVNLAFQLFSNEMLKAMYLYKDDITAFCDPFPTEFFVEQMKELIRVMTSRIPKEALFPHSRNTQFLYDFLNLLEDWEAHCRTINTKRHEDILKFQEVPPIKQTVSDKVLRHGFLISRKGVRLTEANHVLKKNMDHNAIQRSDSRIIFYIAGSPAVKSPTNGDSSKVNSPKSATAAKNTNGKSKSPSSKSGTMATESQSETPKQSKLSRKRNVSDSKDKSFESDDSESDNITQKPLNSTKPKDGKRRRIVIASESEDSCDDYKPPRKDSSESDSEIDSPKKKKRTSVVTTSLRMFNKPKSSPNNSKLSTPNSNKLTKTSTPGSKQKISNGISEENQIVENDSKEWFHDKLDWLKNENIRDRIGKSKLDPDYNPKTLYVPNDFKKSLTPAMRQWWDLKSEHFDTVLFFKVGKFYELYHMDATIGVKELGLIYMKGDNAHSGFPEIAFGKYADCLVEKGYKVARVEQTETPQMMEQRCKKMGRQTTKFDKVVAREICQITSKGTKTLTYQGEGIGVCNNFLLAICEKPIDGAENASEYGICFIDTSIGKFNLGQFKDDRHGSRLLTLFALYPPVEILYDKGSVSKKTLQLLNQNLSGVAKQALSPNTEFWDSSKVLKMMQSSKYFNTDEDLVEYPKAIKSMLDDDDRLLQTPLKQYELAFKSLGGCFWYLRESGIDDCLLTMKLFEEYIPVDKVESTVSNESSKCFKKHMVLDGITLQNLEIVPLLPSDDSEGTLLGTMDYCSSSFGKRLFRNWLCSPLCNPESISSRLDAIDDLAQIPEVVESSVNLIKKLPDLERLLSKIHAFGVNRRTDHPESRAIFYDADIYNKRKINDFLTTLQGFREICEIVSLFHSHTNTLKSSLLKQCVCQDEETGSFPNLLNALDYFDHAFDHDLAKKQGNIIPSPGVDKKYDEASAVIKSTLKELDSFLENQKKALNCKVSYVGNGKNRYMLEVPENKKVPSGFEFQGGRKGFKRYYAKEVKDMLSSLTSAEESRDSALRDVTKNIFRDFDKDYERWKAAVHCISTLDVLISLTLYFKSSGVTMCRPKFSLPDGDIEPHLKIIDGIHPTFLKYYTGDDYIPNSVYIGRSQHSEDDSINDGGKVVLVTGPNMGGKSTLMRQAGTLVIMAHIGSYVPAESMELTPVDRIFTRVGASDRISKGESTFFVEASETSSILHHATSDSFVLIDELGRGTATFDGTAMASAALEYLANDIGCRTLFSTHYHSLVEDFRDHPYVGLGHMFYEIAACMVEKDHECPALEKITFLYKFVNGACPKSYGFNVALLAGITKQIVRHGFQKAQQLEYSTRLSKVFRNILSAENPGKIIAKLYQRLKNL</sequence>
<dbReference type="Pfam" id="PF05192">
    <property type="entry name" value="MutS_III"/>
    <property type="match status" value="1"/>
</dbReference>
<feature type="compositionally biased region" description="Basic and acidic residues" evidence="6">
    <location>
        <begin position="595"/>
        <end position="605"/>
    </location>
</feature>
<dbReference type="SMART" id="SM00534">
    <property type="entry name" value="MUTSac"/>
    <property type="match status" value="1"/>
</dbReference>
<dbReference type="GO" id="GO:0006298">
    <property type="term" value="P:mismatch repair"/>
    <property type="evidence" value="ECO:0007669"/>
    <property type="project" value="InterPro"/>
</dbReference>
<feature type="region of interest" description="Disordered" evidence="6">
    <location>
        <begin position="540"/>
        <end position="710"/>
    </location>
</feature>
<feature type="compositionally biased region" description="Polar residues" evidence="6">
    <location>
        <begin position="541"/>
        <end position="559"/>
    </location>
</feature>
<proteinExistence type="inferred from homology"/>
<evidence type="ECO:0000256" key="5">
    <source>
        <dbReference type="ARBA" id="ARBA00023125"/>
    </source>
</evidence>
<dbReference type="Pfam" id="PF00488">
    <property type="entry name" value="MutS_V"/>
    <property type="match status" value="1"/>
</dbReference>
<dbReference type="Pfam" id="PF21788">
    <property type="entry name" value="TNP-like_GBD"/>
    <property type="match status" value="1"/>
</dbReference>
<dbReference type="Proteomes" id="UP000827092">
    <property type="component" value="Unassembled WGS sequence"/>
</dbReference>
<feature type="domain" description="DNA mismatch repair proteins mutS family" evidence="7">
    <location>
        <begin position="1563"/>
        <end position="1579"/>
    </location>
</feature>
<dbReference type="InterPro" id="IPR036187">
    <property type="entry name" value="DNA_mismatch_repair_MutS_sf"/>
</dbReference>
<dbReference type="PANTHER" id="PTHR11361:SF148">
    <property type="entry name" value="DNA MISMATCH REPAIR PROTEIN MSH6"/>
    <property type="match status" value="1"/>
</dbReference>
<protein>
    <recommendedName>
        <fullName evidence="7">DNA mismatch repair proteins mutS family domain-containing protein</fullName>
    </recommendedName>
</protein>
<dbReference type="SUPFAM" id="SSF48334">
    <property type="entry name" value="DNA repair protein MutS, domain III"/>
    <property type="match status" value="1"/>
</dbReference>
<dbReference type="InterPro" id="IPR000432">
    <property type="entry name" value="DNA_mismatch_repair_MutS_C"/>
</dbReference>
<evidence type="ECO:0000256" key="6">
    <source>
        <dbReference type="SAM" id="MobiDB-lite"/>
    </source>
</evidence>
<dbReference type="InterPro" id="IPR007696">
    <property type="entry name" value="DNA_mismatch_repair_MutS_core"/>
</dbReference>
<reference evidence="8 9" key="1">
    <citation type="journal article" date="2022" name="Nat. Ecol. Evol.">
        <title>A masculinizing supergene underlies an exaggerated male reproductive morph in a spider.</title>
        <authorList>
            <person name="Hendrickx F."/>
            <person name="De Corte Z."/>
            <person name="Sonet G."/>
            <person name="Van Belleghem S.M."/>
            <person name="Kostlbacher S."/>
            <person name="Vangestel C."/>
        </authorList>
    </citation>
    <scope>NUCLEOTIDE SEQUENCE [LARGE SCALE GENOMIC DNA]</scope>
    <source>
        <strain evidence="8">W744_W776</strain>
    </source>
</reference>
<dbReference type="SUPFAM" id="SSF52540">
    <property type="entry name" value="P-loop containing nucleoside triphosphate hydrolases"/>
    <property type="match status" value="1"/>
</dbReference>
<dbReference type="Gene3D" id="1.10.1420.10">
    <property type="match status" value="2"/>
</dbReference>
<dbReference type="FunFam" id="3.40.1170.10:FF:000002">
    <property type="entry name" value="DNA mismatch repair protein"/>
    <property type="match status" value="1"/>
</dbReference>
<dbReference type="InterPro" id="IPR007695">
    <property type="entry name" value="DNA_mismatch_repair_MutS-lik_N"/>
</dbReference>
<dbReference type="GO" id="GO:0140664">
    <property type="term" value="F:ATP-dependent DNA damage sensor activity"/>
    <property type="evidence" value="ECO:0007669"/>
    <property type="project" value="InterPro"/>
</dbReference>
<dbReference type="EMBL" id="JAFNEN010000372">
    <property type="protein sequence ID" value="KAG8184513.1"/>
    <property type="molecule type" value="Genomic_DNA"/>
</dbReference>
<dbReference type="SUPFAM" id="SSF55271">
    <property type="entry name" value="DNA repair protein MutS, domain I"/>
    <property type="match status" value="1"/>
</dbReference>
<dbReference type="Pfam" id="PF01624">
    <property type="entry name" value="MutS_I"/>
    <property type="match status" value="1"/>
</dbReference>
<feature type="compositionally biased region" description="Low complexity" evidence="6">
    <location>
        <begin position="680"/>
        <end position="698"/>
    </location>
</feature>
<evidence type="ECO:0000256" key="1">
    <source>
        <dbReference type="ARBA" id="ARBA00006271"/>
    </source>
</evidence>
<dbReference type="InterPro" id="IPR045076">
    <property type="entry name" value="MutS"/>
</dbReference>
<accession>A0AAV6ULE7</accession>
<dbReference type="InterPro" id="IPR027417">
    <property type="entry name" value="P-loop_NTPase"/>
</dbReference>
<keyword evidence="4" id="KW-0067">ATP-binding</keyword>
<dbReference type="Gene3D" id="3.40.1170.10">
    <property type="entry name" value="DNA repair protein MutS, domain I"/>
    <property type="match status" value="1"/>
</dbReference>
<feature type="compositionally biased region" description="Low complexity" evidence="6">
    <location>
        <begin position="560"/>
        <end position="575"/>
    </location>
</feature>
<dbReference type="Gene3D" id="3.30.420.110">
    <property type="entry name" value="MutS, connector domain"/>
    <property type="match status" value="1"/>
</dbReference>
<evidence type="ECO:0000313" key="9">
    <source>
        <dbReference type="Proteomes" id="UP000827092"/>
    </source>
</evidence>
<feature type="compositionally biased region" description="Basic and acidic residues" evidence="6">
    <location>
        <begin position="643"/>
        <end position="653"/>
    </location>
</feature>
<keyword evidence="2" id="KW-0547">Nucleotide-binding</keyword>
<evidence type="ECO:0000259" key="7">
    <source>
        <dbReference type="PROSITE" id="PS00486"/>
    </source>
</evidence>
<keyword evidence="9" id="KW-1185">Reference proteome</keyword>
<keyword evidence="5" id="KW-0238">DNA-binding</keyword>
<evidence type="ECO:0000256" key="3">
    <source>
        <dbReference type="ARBA" id="ARBA00022763"/>
    </source>
</evidence>
<dbReference type="Pfam" id="PF05190">
    <property type="entry name" value="MutS_IV"/>
    <property type="match status" value="1"/>
</dbReference>
<dbReference type="GO" id="GO:0032301">
    <property type="term" value="C:MutSalpha complex"/>
    <property type="evidence" value="ECO:0007669"/>
    <property type="project" value="TreeGrafter"/>
</dbReference>
<feature type="compositionally biased region" description="Polar residues" evidence="6">
    <location>
        <begin position="699"/>
        <end position="710"/>
    </location>
</feature>
<dbReference type="FunFam" id="1.10.1420.10:FF:000005">
    <property type="entry name" value="DNA mismatch repair protein"/>
    <property type="match status" value="1"/>
</dbReference>
<dbReference type="InterPro" id="IPR048365">
    <property type="entry name" value="TNP-like_RNaseH_N"/>
</dbReference>
<dbReference type="InterPro" id="IPR007860">
    <property type="entry name" value="DNA_mmatch_repair_MutS_con_dom"/>
</dbReference>
<dbReference type="GO" id="GO:0030983">
    <property type="term" value="F:mismatched DNA binding"/>
    <property type="evidence" value="ECO:0007669"/>
    <property type="project" value="InterPro"/>
</dbReference>
<dbReference type="PANTHER" id="PTHR11361">
    <property type="entry name" value="DNA MISMATCH REPAIR PROTEIN MUTS FAMILY MEMBER"/>
    <property type="match status" value="1"/>
</dbReference>
<feature type="compositionally biased region" description="Polar residues" evidence="6">
    <location>
        <begin position="613"/>
        <end position="622"/>
    </location>
</feature>
<comment type="caution">
    <text evidence="8">The sequence shown here is derived from an EMBL/GenBank/DDBJ whole genome shotgun (WGS) entry which is preliminary data.</text>
</comment>
<dbReference type="InterPro" id="IPR007861">
    <property type="entry name" value="DNA_mismatch_repair_MutS_clamp"/>
</dbReference>
<dbReference type="Gene3D" id="3.40.50.300">
    <property type="entry name" value="P-loop containing nucleotide triphosphate hydrolases"/>
    <property type="match status" value="1"/>
</dbReference>
<dbReference type="SUPFAM" id="SSF53150">
    <property type="entry name" value="DNA repair protein MutS, domain II"/>
    <property type="match status" value="1"/>
</dbReference>
<dbReference type="InterPro" id="IPR036678">
    <property type="entry name" value="MutS_con_dom_sf"/>
</dbReference>
<evidence type="ECO:0000256" key="2">
    <source>
        <dbReference type="ARBA" id="ARBA00022741"/>
    </source>
</evidence>
<dbReference type="SMART" id="SM00533">
    <property type="entry name" value="MUTSd"/>
    <property type="match status" value="1"/>
</dbReference>
<dbReference type="InterPro" id="IPR016151">
    <property type="entry name" value="DNA_mismatch_repair_MutS_N"/>
</dbReference>
<dbReference type="Pfam" id="PF05188">
    <property type="entry name" value="MutS_II"/>
    <property type="match status" value="1"/>
</dbReference>
<dbReference type="PROSITE" id="PS00486">
    <property type="entry name" value="DNA_MISMATCH_REPAIR_2"/>
    <property type="match status" value="1"/>
</dbReference>
<evidence type="ECO:0000256" key="4">
    <source>
        <dbReference type="ARBA" id="ARBA00022840"/>
    </source>
</evidence>
<evidence type="ECO:0000313" key="8">
    <source>
        <dbReference type="EMBL" id="KAG8184513.1"/>
    </source>
</evidence>
<dbReference type="GO" id="GO:0005524">
    <property type="term" value="F:ATP binding"/>
    <property type="evidence" value="ECO:0007669"/>
    <property type="project" value="UniProtKB-KW"/>
</dbReference>